<comment type="similarity">
    <text evidence="6">Belongs to the ABC-4 integral membrane protein family.</text>
</comment>
<accession>A0ABW1EN31</accession>
<feature type="domain" description="MacB-like periplasmic core" evidence="9">
    <location>
        <begin position="432"/>
        <end position="657"/>
    </location>
</feature>
<evidence type="ECO:0000256" key="7">
    <source>
        <dbReference type="SAM" id="Phobius"/>
    </source>
</evidence>
<organism evidence="10 11">
    <name type="scientific">Acidicapsa dinghuensis</name>
    <dbReference type="NCBI Taxonomy" id="2218256"/>
    <lineage>
        <taxon>Bacteria</taxon>
        <taxon>Pseudomonadati</taxon>
        <taxon>Acidobacteriota</taxon>
        <taxon>Terriglobia</taxon>
        <taxon>Terriglobales</taxon>
        <taxon>Acidobacteriaceae</taxon>
        <taxon>Acidicapsa</taxon>
    </lineage>
</organism>
<feature type="transmembrane region" description="Helical" evidence="7">
    <location>
        <begin position="683"/>
        <end position="707"/>
    </location>
</feature>
<evidence type="ECO:0000259" key="8">
    <source>
        <dbReference type="Pfam" id="PF02687"/>
    </source>
</evidence>
<dbReference type="NCBIfam" id="TIGR03434">
    <property type="entry name" value="ADOP"/>
    <property type="match status" value="1"/>
</dbReference>
<evidence type="ECO:0000313" key="11">
    <source>
        <dbReference type="Proteomes" id="UP001596091"/>
    </source>
</evidence>
<feature type="domain" description="ABC3 transporter permease C-terminal" evidence="8">
    <location>
        <begin position="287"/>
        <end position="405"/>
    </location>
</feature>
<dbReference type="InterPro" id="IPR003838">
    <property type="entry name" value="ABC3_permease_C"/>
</dbReference>
<feature type="domain" description="ABC3 transporter permease C-terminal" evidence="8">
    <location>
        <begin position="690"/>
        <end position="803"/>
    </location>
</feature>
<dbReference type="InterPro" id="IPR025857">
    <property type="entry name" value="MacB_PCD"/>
</dbReference>
<protein>
    <submittedName>
        <fullName evidence="10">ABC transporter permease</fullName>
    </submittedName>
</protein>
<sequence length="810" mass="87556">MQDLRFAVRMLRKQPGFSVIAALTLALGIGATAAVFSLIQGVLLTPPPYEKPDQLMLIPAKRVDGKKMDSPRDWAAQQWLEWQKDGKSFQGIAAYLWTFNFLIRDDGSQSMQGMFVTKDYPRVMGLKPMMGRGFQDSDFSNGPVKAIVLGYEFWQRTFGGDPQIIGKTVRISRWDTPPTVIGVMAPGARFLPSPGDAKEPNYDVNATVDFWAPAYPDPKSIKEAYWDVVARLKDGVTAQQAQQELTVLAANEAQGEKKFEGFTPQLEPLTDEMNQDGKRILLPLLGASALVLLIACGNAAALLLVRGLQRQQEYGVRIAMGMGRMALLRKVMTESLLLALIGGALGGGLAVGAVKLFKAIAGHAVPRLDGVTAGWQVLGLGLGVAVLAAFVAGVIPALRAFRLDPMEVLKSAGPKGTAGTGERRLLQGVTVLQTALTLALLVGAGLLIRTMVKIAEVPSGYSMGRILTMSVTDVQGYSTWGNFHRQALQRVQALPGVQYAAFAWGVPLTGNNWPATMEVEGQPPAMKESDKIALPMRAATPDYFKLMGIASIDGREFRDTDDNKAPNVAIVNKAFVDRYFPNGSAVGRKLWFNGRDKPGIEIVGEIANGRTDDLTQAALPEVYLPLWQATAFSKHLVIRTAADPRTMVAQVERELRAVDPTAAIENVRTLEQIRDESLSSRTFAMSLLMGFAVVGSVLTLVGIYGVLSLSVASRRKELAIRSAMGAQQGDIRKLIFGEGFRLIAGGVIAGVVLAIVLSRVLKSFLFEVQPNDPATLIVVGALFVGVGLLACWAPVRRASTVDPLEALRYE</sequence>
<feature type="transmembrane region" description="Helical" evidence="7">
    <location>
        <begin position="425"/>
        <end position="448"/>
    </location>
</feature>
<reference evidence="11" key="1">
    <citation type="journal article" date="2019" name="Int. J. Syst. Evol. Microbiol.">
        <title>The Global Catalogue of Microorganisms (GCM) 10K type strain sequencing project: providing services to taxonomists for standard genome sequencing and annotation.</title>
        <authorList>
            <consortium name="The Broad Institute Genomics Platform"/>
            <consortium name="The Broad Institute Genome Sequencing Center for Infectious Disease"/>
            <person name="Wu L."/>
            <person name="Ma J."/>
        </authorList>
    </citation>
    <scope>NUCLEOTIDE SEQUENCE [LARGE SCALE GENOMIC DNA]</scope>
    <source>
        <strain evidence="11">JCM 4087</strain>
    </source>
</reference>
<dbReference type="InterPro" id="IPR050250">
    <property type="entry name" value="Macrolide_Exporter_MacB"/>
</dbReference>
<proteinExistence type="inferred from homology"/>
<keyword evidence="2" id="KW-1003">Cell membrane</keyword>
<dbReference type="RefSeq" id="WP_263342605.1">
    <property type="nucleotide sequence ID" value="NZ_JAGSYH010000013.1"/>
</dbReference>
<keyword evidence="5 7" id="KW-0472">Membrane</keyword>
<keyword evidence="3 7" id="KW-0812">Transmembrane</keyword>
<feature type="transmembrane region" description="Helical" evidence="7">
    <location>
        <begin position="377"/>
        <end position="401"/>
    </location>
</feature>
<feature type="transmembrane region" description="Helical" evidence="7">
    <location>
        <begin position="773"/>
        <end position="795"/>
    </location>
</feature>
<evidence type="ECO:0000256" key="5">
    <source>
        <dbReference type="ARBA" id="ARBA00023136"/>
    </source>
</evidence>
<name>A0ABW1EN31_9BACT</name>
<keyword evidence="4 7" id="KW-1133">Transmembrane helix</keyword>
<evidence type="ECO:0000256" key="4">
    <source>
        <dbReference type="ARBA" id="ARBA00022989"/>
    </source>
</evidence>
<dbReference type="Proteomes" id="UP001596091">
    <property type="component" value="Unassembled WGS sequence"/>
</dbReference>
<evidence type="ECO:0000259" key="9">
    <source>
        <dbReference type="Pfam" id="PF12704"/>
    </source>
</evidence>
<evidence type="ECO:0000256" key="3">
    <source>
        <dbReference type="ARBA" id="ARBA00022692"/>
    </source>
</evidence>
<feature type="transmembrane region" description="Helical" evidence="7">
    <location>
        <begin position="335"/>
        <end position="357"/>
    </location>
</feature>
<keyword evidence="11" id="KW-1185">Reference proteome</keyword>
<dbReference type="PANTHER" id="PTHR30572:SF4">
    <property type="entry name" value="ABC TRANSPORTER PERMEASE YTRF"/>
    <property type="match status" value="1"/>
</dbReference>
<evidence type="ECO:0000313" key="10">
    <source>
        <dbReference type="EMBL" id="MFC5865202.1"/>
    </source>
</evidence>
<feature type="transmembrane region" description="Helical" evidence="7">
    <location>
        <begin position="280"/>
        <end position="305"/>
    </location>
</feature>
<gene>
    <name evidence="10" type="ORF">ACFPT7_23045</name>
</gene>
<evidence type="ECO:0000256" key="2">
    <source>
        <dbReference type="ARBA" id="ARBA00022475"/>
    </source>
</evidence>
<dbReference type="Pfam" id="PF12704">
    <property type="entry name" value="MacB_PCD"/>
    <property type="match status" value="2"/>
</dbReference>
<dbReference type="Pfam" id="PF02687">
    <property type="entry name" value="FtsX"/>
    <property type="match status" value="2"/>
</dbReference>
<feature type="domain" description="MacB-like periplasmic core" evidence="9">
    <location>
        <begin position="18"/>
        <end position="246"/>
    </location>
</feature>
<comment type="caution">
    <text evidence="10">The sequence shown here is derived from an EMBL/GenBank/DDBJ whole genome shotgun (WGS) entry which is preliminary data.</text>
</comment>
<feature type="transmembrane region" description="Helical" evidence="7">
    <location>
        <begin position="742"/>
        <end position="761"/>
    </location>
</feature>
<dbReference type="InterPro" id="IPR017800">
    <property type="entry name" value="ADOP"/>
</dbReference>
<dbReference type="PANTHER" id="PTHR30572">
    <property type="entry name" value="MEMBRANE COMPONENT OF TRANSPORTER-RELATED"/>
    <property type="match status" value="1"/>
</dbReference>
<dbReference type="EMBL" id="JBHSPH010000017">
    <property type="protein sequence ID" value="MFC5865202.1"/>
    <property type="molecule type" value="Genomic_DNA"/>
</dbReference>
<evidence type="ECO:0000256" key="6">
    <source>
        <dbReference type="ARBA" id="ARBA00038076"/>
    </source>
</evidence>
<evidence type="ECO:0000256" key="1">
    <source>
        <dbReference type="ARBA" id="ARBA00004651"/>
    </source>
</evidence>
<comment type="subcellular location">
    <subcellularLocation>
        <location evidence="1">Cell membrane</location>
        <topology evidence="1">Multi-pass membrane protein</topology>
    </subcellularLocation>
</comment>